<proteinExistence type="predicted"/>
<name>A0A371CW15_9APHY</name>
<reference evidence="1 2" key="1">
    <citation type="journal article" date="2018" name="Biotechnol. Biofuels">
        <title>Integrative visual omics of the white-rot fungus Polyporus brumalis exposes the biotechnological potential of its oxidative enzymes for delignifying raw plant biomass.</title>
        <authorList>
            <person name="Miyauchi S."/>
            <person name="Rancon A."/>
            <person name="Drula E."/>
            <person name="Hage H."/>
            <person name="Chaduli D."/>
            <person name="Favel A."/>
            <person name="Grisel S."/>
            <person name="Henrissat B."/>
            <person name="Herpoel-Gimbert I."/>
            <person name="Ruiz-Duenas F.J."/>
            <person name="Chevret D."/>
            <person name="Hainaut M."/>
            <person name="Lin J."/>
            <person name="Wang M."/>
            <person name="Pangilinan J."/>
            <person name="Lipzen A."/>
            <person name="Lesage-Meessen L."/>
            <person name="Navarro D."/>
            <person name="Riley R."/>
            <person name="Grigoriev I.V."/>
            <person name="Zhou S."/>
            <person name="Raouche S."/>
            <person name="Rosso M.N."/>
        </authorList>
    </citation>
    <scope>NUCLEOTIDE SEQUENCE [LARGE SCALE GENOMIC DNA]</scope>
    <source>
        <strain evidence="1 2">BRFM 1820</strain>
    </source>
</reference>
<sequence>MTTTSKVRFDPSLSDVRVDIAVYQLPAELWDMAIDFLHDDKSSLKSCSLVCHSWLSSTRYHLFHAISPRRAEASLPQLRRFLASFALSALVTRQLSLREQPFLTIPNLRDVLLSLPSWTSWSSPAVLYCRTVPGIDSDQKKDFDPRHASFTSQSSAFYTATIRRKTSTRCSTSSLFLSSSISSN</sequence>
<accession>A0A371CW15</accession>
<keyword evidence="2" id="KW-1185">Reference proteome</keyword>
<dbReference type="EMBL" id="KZ857449">
    <property type="protein sequence ID" value="RDX44471.1"/>
    <property type="molecule type" value="Genomic_DNA"/>
</dbReference>
<dbReference type="OrthoDB" id="2751422at2759"/>
<dbReference type="AlphaFoldDB" id="A0A371CW15"/>
<protein>
    <recommendedName>
        <fullName evidence="3">F-box domain-containing protein</fullName>
    </recommendedName>
</protein>
<gene>
    <name evidence="1" type="ORF">OH76DRAFT_1359600</name>
</gene>
<dbReference type="Proteomes" id="UP000256964">
    <property type="component" value="Unassembled WGS sequence"/>
</dbReference>
<organism evidence="1 2">
    <name type="scientific">Lentinus brumalis</name>
    <dbReference type="NCBI Taxonomy" id="2498619"/>
    <lineage>
        <taxon>Eukaryota</taxon>
        <taxon>Fungi</taxon>
        <taxon>Dikarya</taxon>
        <taxon>Basidiomycota</taxon>
        <taxon>Agaricomycotina</taxon>
        <taxon>Agaricomycetes</taxon>
        <taxon>Polyporales</taxon>
        <taxon>Polyporaceae</taxon>
        <taxon>Lentinus</taxon>
    </lineage>
</organism>
<evidence type="ECO:0000313" key="2">
    <source>
        <dbReference type="Proteomes" id="UP000256964"/>
    </source>
</evidence>
<evidence type="ECO:0000313" key="1">
    <source>
        <dbReference type="EMBL" id="RDX44471.1"/>
    </source>
</evidence>
<evidence type="ECO:0008006" key="3">
    <source>
        <dbReference type="Google" id="ProtNLM"/>
    </source>
</evidence>